<evidence type="ECO:0000313" key="3">
    <source>
        <dbReference type="Proteomes" id="UP001605036"/>
    </source>
</evidence>
<accession>A0ABD1YPR5</accession>
<dbReference type="InterPro" id="IPR011333">
    <property type="entry name" value="SKP1/BTB/POZ_sf"/>
</dbReference>
<name>A0ABD1YPR5_9MARC</name>
<sequence>MDKRYILTSQDGVAFEVGNEIIARCQLLKFVTEDLQKSMEGEKIWTLPVPAIRSEVLRHFIALVGVMESQPEYCDTVLKEADTSLLIALHEAADFLISLEILDIVSDVIKKRTSEEASLDPLCKQIFLISLNILDMVSDVIEKKTSEDARLDLLYKQNLSN</sequence>
<evidence type="ECO:0000313" key="2">
    <source>
        <dbReference type="EMBL" id="KAL2632586.1"/>
    </source>
</evidence>
<dbReference type="SUPFAM" id="SSF54695">
    <property type="entry name" value="POZ domain"/>
    <property type="match status" value="1"/>
</dbReference>
<protein>
    <recommendedName>
        <fullName evidence="4">SKP1 component POZ domain-containing protein</fullName>
    </recommendedName>
</protein>
<comment type="pathway">
    <text evidence="1">Protein modification; protein ubiquitination.</text>
</comment>
<keyword evidence="3" id="KW-1185">Reference proteome</keyword>
<dbReference type="Proteomes" id="UP001605036">
    <property type="component" value="Unassembled WGS sequence"/>
</dbReference>
<dbReference type="Gene3D" id="3.30.710.10">
    <property type="entry name" value="Potassium Channel Kv1.1, Chain A"/>
    <property type="match status" value="1"/>
</dbReference>
<dbReference type="EMBL" id="JBHFFA010000003">
    <property type="protein sequence ID" value="KAL2632586.1"/>
    <property type="molecule type" value="Genomic_DNA"/>
</dbReference>
<comment type="caution">
    <text evidence="2">The sequence shown here is derived from an EMBL/GenBank/DDBJ whole genome shotgun (WGS) entry which is preliminary data.</text>
</comment>
<dbReference type="AlphaFoldDB" id="A0ABD1YPR5"/>
<reference evidence="2 3" key="1">
    <citation type="submission" date="2024-09" db="EMBL/GenBank/DDBJ databases">
        <title>Chromosome-scale assembly of Riccia fluitans.</title>
        <authorList>
            <person name="Paukszto L."/>
            <person name="Sawicki J."/>
            <person name="Karawczyk K."/>
            <person name="Piernik-Szablinska J."/>
            <person name="Szczecinska M."/>
            <person name="Mazdziarz M."/>
        </authorList>
    </citation>
    <scope>NUCLEOTIDE SEQUENCE [LARGE SCALE GENOMIC DNA]</scope>
    <source>
        <strain evidence="2">Rf_01</strain>
        <tissue evidence="2">Aerial parts of the thallus</tissue>
    </source>
</reference>
<evidence type="ECO:0000256" key="1">
    <source>
        <dbReference type="ARBA" id="ARBA00004906"/>
    </source>
</evidence>
<gene>
    <name evidence="2" type="ORF">R1flu_004065</name>
</gene>
<proteinExistence type="predicted"/>
<organism evidence="2 3">
    <name type="scientific">Riccia fluitans</name>
    <dbReference type="NCBI Taxonomy" id="41844"/>
    <lineage>
        <taxon>Eukaryota</taxon>
        <taxon>Viridiplantae</taxon>
        <taxon>Streptophyta</taxon>
        <taxon>Embryophyta</taxon>
        <taxon>Marchantiophyta</taxon>
        <taxon>Marchantiopsida</taxon>
        <taxon>Marchantiidae</taxon>
        <taxon>Marchantiales</taxon>
        <taxon>Ricciaceae</taxon>
        <taxon>Riccia</taxon>
    </lineage>
</organism>
<evidence type="ECO:0008006" key="4">
    <source>
        <dbReference type="Google" id="ProtNLM"/>
    </source>
</evidence>